<evidence type="ECO:0000256" key="2">
    <source>
        <dbReference type="ARBA" id="ARBA00009836"/>
    </source>
</evidence>
<dbReference type="Pfam" id="PF01885">
    <property type="entry name" value="PTS_2-RNA"/>
    <property type="match status" value="1"/>
</dbReference>
<dbReference type="Gene3D" id="1.10.10.970">
    <property type="entry name" value="RNA 2'-phosphotransferase, Tpt1/KptA family, N-terminal domain"/>
    <property type="match status" value="1"/>
</dbReference>
<dbReference type="PANTHER" id="PTHR12684">
    <property type="entry name" value="PUTATIVE PHOSPHOTRANSFERASE"/>
    <property type="match status" value="1"/>
</dbReference>
<dbReference type="EMBL" id="LUCH01000659">
    <property type="protein sequence ID" value="KAF5404611.1"/>
    <property type="molecule type" value="Genomic_DNA"/>
</dbReference>
<sequence>MLFPAAVLACFRSSVSVRLMNSVVHRSRCLPLSPPSHTCAHYFGFFLMLVLSKLFPINVLQHRKTFIRQDIIADLLYQVLQGTLPHDITFTPLPDNYLLIDEILLIPQFQQYACSFEDLVEVVHADSLLRFSVRGSKVRLKPPELNQDKNVILSKKLAWILRHGAEKTGLQYKEGGYLYLDEVLQLSAFNGFSVEDVRRVVEINDKRRYDLSTEPGTNRLQIRAFQGHSVPIEGLELTPIVDPSQFPAVIHGTYFKNWETIRTEGLKRMARTHIHFAPGETGDAGVISGMRASAEVLIYIDLAKAMQDGINFYLSENQVILSEGDANGCLSPKYFTAVYQRHPRLQLPLA</sequence>
<keyword evidence="8" id="KW-1185">Reference proteome</keyword>
<evidence type="ECO:0000256" key="5">
    <source>
        <dbReference type="ARBA" id="ARBA00023027"/>
    </source>
</evidence>
<dbReference type="AlphaFoldDB" id="A0A8J4TM57"/>
<keyword evidence="5" id="KW-0520">NAD</keyword>
<protein>
    <recommendedName>
        <fullName evidence="3">2'-phosphotransferase</fullName>
        <ecNumber evidence="3">2.7.1.160</ecNumber>
    </recommendedName>
</protein>
<dbReference type="PANTHER" id="PTHR12684:SF2">
    <property type="entry name" value="TRNA 2'-PHOSPHOTRANSFERASE 1"/>
    <property type="match status" value="1"/>
</dbReference>
<comment type="similarity">
    <text evidence="2">Belongs to the KptA/TPT1 family.</text>
</comment>
<accession>A0A8J4TM57</accession>
<dbReference type="OrthoDB" id="419694at2759"/>
<evidence type="ECO:0000313" key="7">
    <source>
        <dbReference type="EMBL" id="KAF5404611.1"/>
    </source>
</evidence>
<keyword evidence="4" id="KW-0808">Transferase</keyword>
<dbReference type="InterPro" id="IPR002745">
    <property type="entry name" value="Ptrans_KptA/Tpt1"/>
</dbReference>
<reference evidence="7" key="1">
    <citation type="submission" date="2019-05" db="EMBL/GenBank/DDBJ databases">
        <title>Annotation for the trematode Paragonimus heterotremus.</title>
        <authorList>
            <person name="Choi Y.-J."/>
        </authorList>
    </citation>
    <scope>NUCLEOTIDE SEQUENCE</scope>
    <source>
        <strain evidence="7">LC</strain>
    </source>
</reference>
<evidence type="ECO:0000313" key="8">
    <source>
        <dbReference type="Proteomes" id="UP000748531"/>
    </source>
</evidence>
<dbReference type="Proteomes" id="UP000748531">
    <property type="component" value="Unassembled WGS sequence"/>
</dbReference>
<dbReference type="Gene3D" id="3.20.170.30">
    <property type="match status" value="1"/>
</dbReference>
<dbReference type="InterPro" id="IPR042080">
    <property type="entry name" value="RNA_2'-PTrans_N"/>
</dbReference>
<evidence type="ECO:0000256" key="6">
    <source>
        <dbReference type="ARBA" id="ARBA00047949"/>
    </source>
</evidence>
<dbReference type="InterPro" id="IPR042081">
    <property type="entry name" value="RNA_2'-PTrans_C"/>
</dbReference>
<organism evidence="7 8">
    <name type="scientific">Paragonimus heterotremus</name>
    <dbReference type="NCBI Taxonomy" id="100268"/>
    <lineage>
        <taxon>Eukaryota</taxon>
        <taxon>Metazoa</taxon>
        <taxon>Spiralia</taxon>
        <taxon>Lophotrochozoa</taxon>
        <taxon>Platyhelminthes</taxon>
        <taxon>Trematoda</taxon>
        <taxon>Digenea</taxon>
        <taxon>Plagiorchiida</taxon>
        <taxon>Troglotremata</taxon>
        <taxon>Troglotrematidae</taxon>
        <taxon>Paragonimus</taxon>
    </lineage>
</organism>
<evidence type="ECO:0000256" key="3">
    <source>
        <dbReference type="ARBA" id="ARBA00012007"/>
    </source>
</evidence>
<comment type="caution">
    <text evidence="7">The sequence shown here is derived from an EMBL/GenBank/DDBJ whole genome shotgun (WGS) entry which is preliminary data.</text>
</comment>
<evidence type="ECO:0000256" key="1">
    <source>
        <dbReference type="ARBA" id="ARBA00003343"/>
    </source>
</evidence>
<name>A0A8J4TM57_9TREM</name>
<gene>
    <name evidence="7" type="ORF">PHET_01819</name>
</gene>
<comment type="function">
    <text evidence="1">Catalyzes the last step of tRNA splicing, the transfer of the splice junction 2'-phosphate from ligated tRNA to NAD to produce ADP-ribose 1''-2'' cyclic phosphate.</text>
</comment>
<comment type="catalytic activity">
    <reaction evidence="6">
        <text>2'-phospho-[ligated tRNA] + NAD(+) = mature tRNA + ADP-alpha-D-ribose 1'',2''-cyclic phosphate + nicotinamide</text>
        <dbReference type="Rhea" id="RHEA:23324"/>
        <dbReference type="Rhea" id="RHEA-COMP:11106"/>
        <dbReference type="Rhea" id="RHEA-COMP:11107"/>
        <dbReference type="ChEBI" id="CHEBI:17154"/>
        <dbReference type="ChEBI" id="CHEBI:57540"/>
        <dbReference type="ChEBI" id="CHEBI:76596"/>
        <dbReference type="ChEBI" id="CHEBI:82883"/>
        <dbReference type="ChEBI" id="CHEBI:85027"/>
        <dbReference type="EC" id="2.7.1.160"/>
    </reaction>
</comment>
<proteinExistence type="inferred from homology"/>
<dbReference type="GO" id="GO:0000215">
    <property type="term" value="F:tRNA 2'-phosphotransferase activity"/>
    <property type="evidence" value="ECO:0007669"/>
    <property type="project" value="UniProtKB-EC"/>
</dbReference>
<dbReference type="SUPFAM" id="SSF56399">
    <property type="entry name" value="ADP-ribosylation"/>
    <property type="match status" value="1"/>
</dbReference>
<dbReference type="GO" id="GO:0006388">
    <property type="term" value="P:tRNA splicing, via endonucleolytic cleavage and ligation"/>
    <property type="evidence" value="ECO:0007669"/>
    <property type="project" value="TreeGrafter"/>
</dbReference>
<evidence type="ECO:0000256" key="4">
    <source>
        <dbReference type="ARBA" id="ARBA00022679"/>
    </source>
</evidence>
<dbReference type="EC" id="2.7.1.160" evidence="3"/>